<sequence length="168" mass="18298">MMRYAKAPLSRYAADLSKKMPAPGGGSVAALMLACAAGLVAMASAYTVGKERYRAFGPRARRILTRSLAIQEEALRLLDADVAAYQSKDEARSISVPARVCRLSAETMRLAREVSRKGNRSLRSDADLAVSLARLSATAARSYVRVNVLHLKNSARYAKLLNELKRLS</sequence>
<dbReference type="InterPro" id="IPR007044">
    <property type="entry name" value="Cyclodeamin/CycHdrlase"/>
</dbReference>
<organism evidence="2 3">
    <name type="scientific">Velamenicoccus archaeovorus</name>
    <dbReference type="NCBI Taxonomy" id="1930593"/>
    <lineage>
        <taxon>Bacteria</taxon>
        <taxon>Pseudomonadati</taxon>
        <taxon>Candidatus Omnitrophota</taxon>
        <taxon>Candidatus Velamenicoccus</taxon>
    </lineage>
</organism>
<feature type="domain" description="Cyclodeaminase/cyclohydrolase" evidence="1">
    <location>
        <begin position="92"/>
        <end position="165"/>
    </location>
</feature>
<evidence type="ECO:0000259" key="1">
    <source>
        <dbReference type="Pfam" id="PF04961"/>
    </source>
</evidence>
<dbReference type="EC" id="4.3.1.4" evidence="2"/>
<dbReference type="InterPro" id="IPR036178">
    <property type="entry name" value="Formintransfe-cycloase-like_sf"/>
</dbReference>
<dbReference type="PROSITE" id="PS51257">
    <property type="entry name" value="PROKAR_LIPOPROTEIN"/>
    <property type="match status" value="1"/>
</dbReference>
<dbReference type="EMBL" id="CP019384">
    <property type="protein sequence ID" value="QAT16452.1"/>
    <property type="molecule type" value="Genomic_DNA"/>
</dbReference>
<dbReference type="Gene3D" id="1.20.120.680">
    <property type="entry name" value="Formiminotetrahydrofolate cyclodeaminase monomer, up-and-down helical bundle"/>
    <property type="match status" value="1"/>
</dbReference>
<dbReference type="KEGG" id="vai:BU251_01270"/>
<evidence type="ECO:0000313" key="2">
    <source>
        <dbReference type="EMBL" id="QAT16452.1"/>
    </source>
</evidence>
<keyword evidence="3" id="KW-1185">Reference proteome</keyword>
<name>A0A410P2Y1_VELA1</name>
<keyword evidence="2" id="KW-0456">Lyase</keyword>
<dbReference type="Pfam" id="PF04961">
    <property type="entry name" value="FTCD_C"/>
    <property type="match status" value="2"/>
</dbReference>
<protein>
    <submittedName>
        <fullName evidence="2">Formiminotetrahydrofolate cyclodeaminase</fullName>
        <ecNumber evidence="2">4.3.1.4</ecNumber>
    </submittedName>
</protein>
<reference evidence="2 3" key="1">
    <citation type="submission" date="2017-01" db="EMBL/GenBank/DDBJ databases">
        <title>First insights into the biology of 'candidatus Vampirococcus archaeovorus'.</title>
        <authorList>
            <person name="Kizina J."/>
            <person name="Jordan S."/>
            <person name="Stueber K."/>
            <person name="Reinhardt R."/>
            <person name="Harder J."/>
        </authorList>
    </citation>
    <scope>NUCLEOTIDE SEQUENCE [LARGE SCALE GENOMIC DNA]</scope>
    <source>
        <strain evidence="2 3">LiM</strain>
    </source>
</reference>
<feature type="domain" description="Cyclodeaminase/cyclohydrolase" evidence="1">
    <location>
        <begin position="9"/>
        <end position="87"/>
    </location>
</feature>
<dbReference type="RefSeq" id="WP_128699091.1">
    <property type="nucleotide sequence ID" value="NZ_CP019384.1"/>
</dbReference>
<proteinExistence type="predicted"/>
<gene>
    <name evidence="2" type="ORF">BU251_01270</name>
</gene>
<accession>A0A410P2Y1</accession>
<dbReference type="SUPFAM" id="SSF101262">
    <property type="entry name" value="Methenyltetrahydrofolate cyclohydrolase-like"/>
    <property type="match status" value="1"/>
</dbReference>
<dbReference type="OrthoDB" id="7959174at2"/>
<dbReference type="AlphaFoldDB" id="A0A410P2Y1"/>
<dbReference type="Proteomes" id="UP000287243">
    <property type="component" value="Chromosome"/>
</dbReference>
<evidence type="ECO:0000313" key="3">
    <source>
        <dbReference type="Proteomes" id="UP000287243"/>
    </source>
</evidence>
<dbReference type="GO" id="GO:0030412">
    <property type="term" value="F:formimidoyltetrahydrofolate cyclodeaminase activity"/>
    <property type="evidence" value="ECO:0007669"/>
    <property type="project" value="UniProtKB-EC"/>
</dbReference>